<evidence type="ECO:0000256" key="10">
    <source>
        <dbReference type="ARBA" id="ARBA00034269"/>
    </source>
</evidence>
<organism evidence="13 14">
    <name type="scientific">Evtepia gabavorous</name>
    <dbReference type="NCBI Taxonomy" id="2211183"/>
    <lineage>
        <taxon>Bacteria</taxon>
        <taxon>Bacillati</taxon>
        <taxon>Bacillota</taxon>
        <taxon>Clostridia</taxon>
        <taxon>Eubacteriales</taxon>
        <taxon>Evtepia</taxon>
    </lineage>
</organism>
<comment type="similarity">
    <text evidence="2">Belongs to the CorA metal ion transporter (MIT) (TC 1.A.35) family.</text>
</comment>
<reference evidence="13 14" key="1">
    <citation type="submission" date="2018-07" db="EMBL/GenBank/DDBJ databases">
        <title>GABA Modulating Bacteria of the Human Gut Microbiota.</title>
        <authorList>
            <person name="Strandwitz P."/>
            <person name="Kim K.H."/>
            <person name="Terekhova D."/>
            <person name="Liu J.K."/>
            <person name="Sharma A."/>
            <person name="Levering J."/>
            <person name="Mcdonald D."/>
            <person name="Dietrich D."/>
            <person name="Ramadhar T.R."/>
            <person name="Lekbua A."/>
            <person name="Mroue N."/>
            <person name="Liston C."/>
            <person name="Stewart E.J."/>
            <person name="Dubin M.J."/>
            <person name="Zengler K."/>
            <person name="Knight R."/>
            <person name="Gilbert J.A."/>
            <person name="Clardy J."/>
            <person name="Lewis K."/>
        </authorList>
    </citation>
    <scope>NUCLEOTIDE SEQUENCE [LARGE SCALE GENOMIC DNA]</scope>
    <source>
        <strain evidence="13 14">KLE1738</strain>
    </source>
</reference>
<protein>
    <recommendedName>
        <fullName evidence="15">Magnesium transporter CorA</fullName>
    </recommendedName>
</protein>
<dbReference type="FunFam" id="1.20.58.340:FF:000004">
    <property type="entry name" value="Magnesium transport protein CorA"/>
    <property type="match status" value="1"/>
</dbReference>
<evidence type="ECO:0008006" key="15">
    <source>
        <dbReference type="Google" id="ProtNLM"/>
    </source>
</evidence>
<evidence type="ECO:0000256" key="8">
    <source>
        <dbReference type="ARBA" id="ARBA00023065"/>
    </source>
</evidence>
<feature type="transmembrane region" description="Helical" evidence="12">
    <location>
        <begin position="261"/>
        <end position="281"/>
    </location>
</feature>
<dbReference type="InterPro" id="IPR002523">
    <property type="entry name" value="MgTranspt_CorA/ZnTranspt_ZntB"/>
</dbReference>
<comment type="subcellular location">
    <subcellularLocation>
        <location evidence="1">Cell membrane</location>
        <topology evidence="1">Multi-pass membrane protein</topology>
    </subcellularLocation>
</comment>
<dbReference type="GO" id="GO:0015095">
    <property type="term" value="F:magnesium ion transmembrane transporter activity"/>
    <property type="evidence" value="ECO:0007669"/>
    <property type="project" value="TreeGrafter"/>
</dbReference>
<proteinExistence type="inferred from homology"/>
<keyword evidence="6" id="KW-0460">Magnesium</keyword>
<comment type="function">
    <text evidence="11">Mediates influx of magnesium ions. Alternates between open and closed states. Activated by low cytoplasmic Mg(2+) levels. Inactive when cytoplasmic Mg(2+) levels are high.</text>
</comment>
<dbReference type="GO" id="GO:0005886">
    <property type="term" value="C:plasma membrane"/>
    <property type="evidence" value="ECO:0007669"/>
    <property type="project" value="UniProtKB-SubCell"/>
</dbReference>
<keyword evidence="7 12" id="KW-1133">Transmembrane helix</keyword>
<dbReference type="GO" id="GO:0015087">
    <property type="term" value="F:cobalt ion transmembrane transporter activity"/>
    <property type="evidence" value="ECO:0007669"/>
    <property type="project" value="TreeGrafter"/>
</dbReference>
<dbReference type="GeneID" id="97995391"/>
<comment type="catalytic activity">
    <reaction evidence="10">
        <text>Mg(2+)(in) = Mg(2+)(out)</text>
        <dbReference type="Rhea" id="RHEA:29827"/>
        <dbReference type="ChEBI" id="CHEBI:18420"/>
    </reaction>
</comment>
<dbReference type="Proteomes" id="UP000260649">
    <property type="component" value="Unassembled WGS sequence"/>
</dbReference>
<comment type="caution">
    <text evidence="13">The sequence shown here is derived from an EMBL/GenBank/DDBJ whole genome shotgun (WGS) entry which is preliminary data.</text>
</comment>
<dbReference type="AlphaFoldDB" id="A0A3E2B3N6"/>
<sequence length="287" mass="33469">MTHLVLPFHRMEEAAPYLDPKRLHYLHEGQSESFESFEDFDLLAFDWYDIHSDRTETAKILVYVTQEALFFFCESQPAETCVQGIMGEILEQEGGDLPAEQALSRFFLRLLKGDMDYLDRFEGEVNEAEAHILSGTQATKKDVLHRIIAWRRELLRLKRYYEQLSAILDELAANENQLLTRPVRRRMVILGSRMDRYLGAVRNLQDIISQMREAYQSQLAIQQNQLMKLFTVVTVVFLPLTLLTGWYGMNFVGMPELTWKYGYPVAIVVSVVIVVALLRHFKKKNWL</sequence>
<evidence type="ECO:0000256" key="12">
    <source>
        <dbReference type="SAM" id="Phobius"/>
    </source>
</evidence>
<accession>A0A3E2B3N6</accession>
<keyword evidence="3" id="KW-0813">Transport</keyword>
<dbReference type="Pfam" id="PF01544">
    <property type="entry name" value="CorA"/>
    <property type="match status" value="1"/>
</dbReference>
<dbReference type="PANTHER" id="PTHR46494:SF1">
    <property type="entry name" value="CORA FAMILY METAL ION TRANSPORTER (EUROFUNG)"/>
    <property type="match status" value="1"/>
</dbReference>
<dbReference type="SUPFAM" id="SSF144083">
    <property type="entry name" value="Magnesium transport protein CorA, transmembrane region"/>
    <property type="match status" value="1"/>
</dbReference>
<evidence type="ECO:0000313" key="14">
    <source>
        <dbReference type="Proteomes" id="UP000260649"/>
    </source>
</evidence>
<evidence type="ECO:0000256" key="7">
    <source>
        <dbReference type="ARBA" id="ARBA00022989"/>
    </source>
</evidence>
<evidence type="ECO:0000256" key="5">
    <source>
        <dbReference type="ARBA" id="ARBA00022692"/>
    </source>
</evidence>
<keyword evidence="8" id="KW-0406">Ion transport</keyword>
<evidence type="ECO:0000256" key="9">
    <source>
        <dbReference type="ARBA" id="ARBA00023136"/>
    </source>
</evidence>
<gene>
    <name evidence="13" type="ORF">DV520_06540</name>
</gene>
<dbReference type="InterPro" id="IPR045863">
    <property type="entry name" value="CorA_TM1_TM2"/>
</dbReference>
<keyword evidence="4" id="KW-1003">Cell membrane</keyword>
<evidence type="ECO:0000256" key="4">
    <source>
        <dbReference type="ARBA" id="ARBA00022475"/>
    </source>
</evidence>
<dbReference type="InterPro" id="IPR045861">
    <property type="entry name" value="CorA_cytoplasmic_dom"/>
</dbReference>
<keyword evidence="5 12" id="KW-0812">Transmembrane</keyword>
<dbReference type="Gene3D" id="1.20.58.340">
    <property type="entry name" value="Magnesium transport protein CorA, transmembrane region"/>
    <property type="match status" value="2"/>
</dbReference>
<keyword evidence="14" id="KW-1185">Reference proteome</keyword>
<evidence type="ECO:0000313" key="13">
    <source>
        <dbReference type="EMBL" id="RFT06640.1"/>
    </source>
</evidence>
<feature type="transmembrane region" description="Helical" evidence="12">
    <location>
        <begin position="229"/>
        <end position="249"/>
    </location>
</feature>
<evidence type="ECO:0000256" key="11">
    <source>
        <dbReference type="ARBA" id="ARBA00045497"/>
    </source>
</evidence>
<dbReference type="PANTHER" id="PTHR46494">
    <property type="entry name" value="CORA FAMILY METAL ION TRANSPORTER (EUROFUNG)"/>
    <property type="match status" value="1"/>
</dbReference>
<dbReference type="GO" id="GO:0000287">
    <property type="term" value="F:magnesium ion binding"/>
    <property type="evidence" value="ECO:0007669"/>
    <property type="project" value="TreeGrafter"/>
</dbReference>
<evidence type="ECO:0000256" key="2">
    <source>
        <dbReference type="ARBA" id="ARBA00009765"/>
    </source>
</evidence>
<dbReference type="RefSeq" id="WP_117142204.1">
    <property type="nucleotide sequence ID" value="NZ_CAKXKJ010000026.1"/>
</dbReference>
<evidence type="ECO:0000256" key="6">
    <source>
        <dbReference type="ARBA" id="ARBA00022842"/>
    </source>
</evidence>
<dbReference type="OrthoDB" id="9803416at2"/>
<dbReference type="SUPFAM" id="SSF143865">
    <property type="entry name" value="CorA soluble domain-like"/>
    <property type="match status" value="1"/>
</dbReference>
<evidence type="ECO:0000256" key="3">
    <source>
        <dbReference type="ARBA" id="ARBA00022448"/>
    </source>
</evidence>
<name>A0A3E2B3N6_9FIRM</name>
<dbReference type="EMBL" id="QQRQ01000008">
    <property type="protein sequence ID" value="RFT06640.1"/>
    <property type="molecule type" value="Genomic_DNA"/>
</dbReference>
<dbReference type="GO" id="GO:0050897">
    <property type="term" value="F:cobalt ion binding"/>
    <property type="evidence" value="ECO:0007669"/>
    <property type="project" value="TreeGrafter"/>
</dbReference>
<evidence type="ECO:0000256" key="1">
    <source>
        <dbReference type="ARBA" id="ARBA00004651"/>
    </source>
</evidence>
<keyword evidence="9 12" id="KW-0472">Membrane</keyword>